<feature type="region of interest" description="Disordered" evidence="1">
    <location>
        <begin position="72"/>
        <end position="99"/>
    </location>
</feature>
<evidence type="ECO:0000313" key="2">
    <source>
        <dbReference type="EMBL" id="GLQ89593.1"/>
    </source>
</evidence>
<evidence type="ECO:0008006" key="4">
    <source>
        <dbReference type="Google" id="ProtNLM"/>
    </source>
</evidence>
<evidence type="ECO:0000313" key="3">
    <source>
        <dbReference type="Proteomes" id="UP001156627"/>
    </source>
</evidence>
<name>A0ABQ5XGA9_9GAMM</name>
<comment type="caution">
    <text evidence="2">The sequence shown here is derived from an EMBL/GenBank/DDBJ whole genome shotgun (WGS) entry which is preliminary data.</text>
</comment>
<organism evidence="2 3">
    <name type="scientific">Dyella flagellata</name>
    <dbReference type="NCBI Taxonomy" id="1867833"/>
    <lineage>
        <taxon>Bacteria</taxon>
        <taxon>Pseudomonadati</taxon>
        <taxon>Pseudomonadota</taxon>
        <taxon>Gammaproteobacteria</taxon>
        <taxon>Lysobacterales</taxon>
        <taxon>Rhodanobacteraceae</taxon>
        <taxon>Dyella</taxon>
    </lineage>
</organism>
<accession>A0ABQ5XGA9</accession>
<gene>
    <name evidence="2" type="ORF">GCM10007898_31680</name>
</gene>
<evidence type="ECO:0000256" key="1">
    <source>
        <dbReference type="SAM" id="MobiDB-lite"/>
    </source>
</evidence>
<sequence length="99" mass="11261">MQSNPVFATQSRRLVTPAEALYAPEFLALPPPANPARAAGLRIARHRFPLPLVKVDGRNMVRVEDIHRFIDALCPSDPKPEPQPRRRRGRPRKVEVKHD</sequence>
<dbReference type="Proteomes" id="UP001156627">
    <property type="component" value="Unassembled WGS sequence"/>
</dbReference>
<protein>
    <recommendedName>
        <fullName evidence="4">Pyocin activator protein PrtN</fullName>
    </recommendedName>
</protein>
<dbReference type="RefSeq" id="WP_284333032.1">
    <property type="nucleotide sequence ID" value="NZ_BSOA01000039.1"/>
</dbReference>
<reference evidence="3" key="1">
    <citation type="journal article" date="2019" name="Int. J. Syst. Evol. Microbiol.">
        <title>The Global Catalogue of Microorganisms (GCM) 10K type strain sequencing project: providing services to taxonomists for standard genome sequencing and annotation.</title>
        <authorList>
            <consortium name="The Broad Institute Genomics Platform"/>
            <consortium name="The Broad Institute Genome Sequencing Center for Infectious Disease"/>
            <person name="Wu L."/>
            <person name="Ma J."/>
        </authorList>
    </citation>
    <scope>NUCLEOTIDE SEQUENCE [LARGE SCALE GENOMIC DNA]</scope>
    <source>
        <strain evidence="3">NBRC 111981</strain>
    </source>
</reference>
<dbReference type="EMBL" id="BSOA01000039">
    <property type="protein sequence ID" value="GLQ89593.1"/>
    <property type="molecule type" value="Genomic_DNA"/>
</dbReference>
<proteinExistence type="predicted"/>
<keyword evidence="3" id="KW-1185">Reference proteome</keyword>